<dbReference type="PANTHER" id="PTHR24153">
    <property type="entry name" value="ESPIN"/>
    <property type="match status" value="1"/>
</dbReference>
<evidence type="ECO:0000313" key="5">
    <source>
        <dbReference type="EMBL" id="KAG7350351.1"/>
    </source>
</evidence>
<proteinExistence type="predicted"/>
<evidence type="ECO:0000256" key="1">
    <source>
        <dbReference type="ARBA" id="ARBA00022737"/>
    </source>
</evidence>
<dbReference type="PANTHER" id="PTHR24153:SF8">
    <property type="entry name" value="FORKED, ISOFORM F"/>
    <property type="match status" value="1"/>
</dbReference>
<evidence type="ECO:0000313" key="6">
    <source>
        <dbReference type="Proteomes" id="UP000693970"/>
    </source>
</evidence>
<keyword evidence="2" id="KW-0040">ANK repeat</keyword>
<dbReference type="GO" id="GO:0051017">
    <property type="term" value="P:actin filament bundle assembly"/>
    <property type="evidence" value="ECO:0007669"/>
    <property type="project" value="TreeGrafter"/>
</dbReference>
<comment type="caution">
    <text evidence="5">The sequence shown here is derived from an EMBL/GenBank/DDBJ whole genome shotgun (WGS) entry which is preliminary data.</text>
</comment>
<dbReference type="GO" id="GO:0051015">
    <property type="term" value="F:actin filament binding"/>
    <property type="evidence" value="ECO:0007669"/>
    <property type="project" value="TreeGrafter"/>
</dbReference>
<feature type="coiled-coil region" evidence="3">
    <location>
        <begin position="193"/>
        <end position="227"/>
    </location>
</feature>
<feature type="compositionally biased region" description="Basic residues" evidence="4">
    <location>
        <begin position="371"/>
        <end position="380"/>
    </location>
</feature>
<feature type="compositionally biased region" description="Basic and acidic residues" evidence="4">
    <location>
        <begin position="257"/>
        <end position="285"/>
    </location>
</feature>
<organism evidence="5 6">
    <name type="scientific">Nitzschia inconspicua</name>
    <dbReference type="NCBI Taxonomy" id="303405"/>
    <lineage>
        <taxon>Eukaryota</taxon>
        <taxon>Sar</taxon>
        <taxon>Stramenopiles</taxon>
        <taxon>Ochrophyta</taxon>
        <taxon>Bacillariophyta</taxon>
        <taxon>Bacillariophyceae</taxon>
        <taxon>Bacillariophycidae</taxon>
        <taxon>Bacillariales</taxon>
        <taxon>Bacillariaceae</taxon>
        <taxon>Nitzschia</taxon>
    </lineage>
</organism>
<gene>
    <name evidence="5" type="ORF">IV203_009711</name>
</gene>
<keyword evidence="1" id="KW-0677">Repeat</keyword>
<name>A0A9K3PKQ3_9STRA</name>
<dbReference type="Proteomes" id="UP000693970">
    <property type="component" value="Unassembled WGS sequence"/>
</dbReference>
<sequence>MNILCSTTNVEVDDDEVDAALECDYDENVTTLYQAIESEAWVPVLEFLETGKWEHMFQSDPNPPLKQAQTWVTRFENGKVRWSLLPIHLAMIKNAPTKVISSLLNLHPLGAKSVDDQGSLPLHLAFKYGASDRTMIDLIQRFPPALFTKDIRGRVPTDIDGTQKERTTLLRAIIKATTANIESRHKISEDKKLNDLREDLILKETRNAYLENQNSELERRFSLLKTEFLKLRKKNESLLGGKKTQKVSGCTMQQSTRRQELEMQKHLDDKETRLNKKCSEGRTNEEPSCLQNYQLGRYDALEVIDNTGNRRSVPQDFAIGPKSSQDISTSARMSTAAESRSDNESTVPLEENHDEEANSFAATLRKGSSTRNKRTSRTHQKLPPAESPSRNRILGYKSTWTGNVSLIPEPHPGTNPRKTRGFFKGFSGQIE</sequence>
<evidence type="ECO:0000256" key="2">
    <source>
        <dbReference type="ARBA" id="ARBA00023043"/>
    </source>
</evidence>
<dbReference type="OrthoDB" id="43037at2759"/>
<dbReference type="GO" id="GO:0005737">
    <property type="term" value="C:cytoplasm"/>
    <property type="evidence" value="ECO:0007669"/>
    <property type="project" value="TreeGrafter"/>
</dbReference>
<reference evidence="5" key="2">
    <citation type="submission" date="2021-04" db="EMBL/GenBank/DDBJ databases">
        <authorList>
            <person name="Podell S."/>
        </authorList>
    </citation>
    <scope>NUCLEOTIDE SEQUENCE</scope>
    <source>
        <strain evidence="5">Hildebrandi</strain>
    </source>
</reference>
<reference evidence="5" key="1">
    <citation type="journal article" date="2021" name="Sci. Rep.">
        <title>Diploid genomic architecture of Nitzschia inconspicua, an elite biomass production diatom.</title>
        <authorList>
            <person name="Oliver A."/>
            <person name="Podell S."/>
            <person name="Pinowska A."/>
            <person name="Traller J.C."/>
            <person name="Smith S.R."/>
            <person name="McClure R."/>
            <person name="Beliaev A."/>
            <person name="Bohutskyi P."/>
            <person name="Hill E.A."/>
            <person name="Rabines A."/>
            <person name="Zheng H."/>
            <person name="Allen L.Z."/>
            <person name="Kuo A."/>
            <person name="Grigoriev I.V."/>
            <person name="Allen A.E."/>
            <person name="Hazlebeck D."/>
            <person name="Allen E.E."/>
        </authorList>
    </citation>
    <scope>NUCLEOTIDE SEQUENCE</scope>
    <source>
        <strain evidence="5">Hildebrandi</strain>
    </source>
</reference>
<protein>
    <submittedName>
        <fullName evidence="5">Uncharacterized protein</fullName>
    </submittedName>
</protein>
<accession>A0A9K3PKQ3</accession>
<feature type="region of interest" description="Disordered" evidence="4">
    <location>
        <begin position="240"/>
        <end position="286"/>
    </location>
</feature>
<keyword evidence="6" id="KW-1185">Reference proteome</keyword>
<dbReference type="EMBL" id="JAGRRH010000018">
    <property type="protein sequence ID" value="KAG7350351.1"/>
    <property type="molecule type" value="Genomic_DNA"/>
</dbReference>
<feature type="region of interest" description="Disordered" evidence="4">
    <location>
        <begin position="405"/>
        <end position="431"/>
    </location>
</feature>
<evidence type="ECO:0000256" key="3">
    <source>
        <dbReference type="SAM" id="Coils"/>
    </source>
</evidence>
<dbReference type="AlphaFoldDB" id="A0A9K3PKQ3"/>
<keyword evidence="3" id="KW-0175">Coiled coil</keyword>
<feature type="region of interest" description="Disordered" evidence="4">
    <location>
        <begin position="310"/>
        <end position="393"/>
    </location>
</feature>
<evidence type="ECO:0000256" key="4">
    <source>
        <dbReference type="SAM" id="MobiDB-lite"/>
    </source>
</evidence>
<feature type="compositionally biased region" description="Polar residues" evidence="4">
    <location>
        <begin position="322"/>
        <end position="338"/>
    </location>
</feature>
<dbReference type="InterPro" id="IPR052420">
    <property type="entry name" value="Espin/Espin-like"/>
</dbReference>
<feature type="compositionally biased region" description="Polar residues" evidence="4">
    <location>
        <begin position="246"/>
        <end position="256"/>
    </location>
</feature>